<evidence type="ECO:0000313" key="1">
    <source>
        <dbReference type="EMBL" id="GMS95075.1"/>
    </source>
</evidence>
<reference evidence="1" key="1">
    <citation type="submission" date="2023-10" db="EMBL/GenBank/DDBJ databases">
        <title>Genome assembly of Pristionchus species.</title>
        <authorList>
            <person name="Yoshida K."/>
            <person name="Sommer R.J."/>
        </authorList>
    </citation>
    <scope>NUCLEOTIDE SEQUENCE</scope>
    <source>
        <strain evidence="1">RS0144</strain>
    </source>
</reference>
<name>A0AAV5TKX1_9BILA</name>
<feature type="non-terminal residue" evidence="1">
    <location>
        <position position="1"/>
    </location>
</feature>
<comment type="caution">
    <text evidence="1">The sequence shown here is derived from an EMBL/GenBank/DDBJ whole genome shotgun (WGS) entry which is preliminary data.</text>
</comment>
<dbReference type="AlphaFoldDB" id="A0AAV5TKX1"/>
<organism evidence="1 2">
    <name type="scientific">Pristionchus entomophagus</name>
    <dbReference type="NCBI Taxonomy" id="358040"/>
    <lineage>
        <taxon>Eukaryota</taxon>
        <taxon>Metazoa</taxon>
        <taxon>Ecdysozoa</taxon>
        <taxon>Nematoda</taxon>
        <taxon>Chromadorea</taxon>
        <taxon>Rhabditida</taxon>
        <taxon>Rhabditina</taxon>
        <taxon>Diplogasteromorpha</taxon>
        <taxon>Diplogasteroidea</taxon>
        <taxon>Neodiplogasteridae</taxon>
        <taxon>Pristionchus</taxon>
    </lineage>
</organism>
<proteinExistence type="predicted"/>
<feature type="non-terminal residue" evidence="1">
    <location>
        <position position="111"/>
    </location>
</feature>
<protein>
    <recommendedName>
        <fullName evidence="3">Nuclear receptor</fullName>
    </recommendedName>
</protein>
<dbReference type="Proteomes" id="UP001432027">
    <property type="component" value="Unassembled WGS sequence"/>
</dbReference>
<sequence>LSMINLHRSSELLCAVLRLLVKRSEISESEYEMVSTLFWKMHSALTIMRTIDAKEEQKRVDGAFEILKGIMNGKTMTGAPYKEETIQYFNRQFDLFSALLTETIRTAKNRE</sequence>
<accession>A0AAV5TKX1</accession>
<dbReference type="EMBL" id="BTSX01000004">
    <property type="protein sequence ID" value="GMS95075.1"/>
    <property type="molecule type" value="Genomic_DNA"/>
</dbReference>
<evidence type="ECO:0008006" key="3">
    <source>
        <dbReference type="Google" id="ProtNLM"/>
    </source>
</evidence>
<keyword evidence="2" id="KW-1185">Reference proteome</keyword>
<evidence type="ECO:0000313" key="2">
    <source>
        <dbReference type="Proteomes" id="UP001432027"/>
    </source>
</evidence>
<gene>
    <name evidence="1" type="ORF">PENTCL1PPCAC_17250</name>
</gene>